<feature type="compositionally biased region" description="Polar residues" evidence="2">
    <location>
        <begin position="1"/>
        <end position="12"/>
    </location>
</feature>
<organism evidence="3 4">
    <name type="scientific">Metschnikowia bicuspidata var. bicuspidata NRRL YB-4993</name>
    <dbReference type="NCBI Taxonomy" id="869754"/>
    <lineage>
        <taxon>Eukaryota</taxon>
        <taxon>Fungi</taxon>
        <taxon>Dikarya</taxon>
        <taxon>Ascomycota</taxon>
        <taxon>Saccharomycotina</taxon>
        <taxon>Pichiomycetes</taxon>
        <taxon>Metschnikowiaceae</taxon>
        <taxon>Metschnikowia</taxon>
    </lineage>
</organism>
<dbReference type="EMBL" id="LXTC01000007">
    <property type="protein sequence ID" value="OBA19254.1"/>
    <property type="molecule type" value="Genomic_DNA"/>
</dbReference>
<dbReference type="RefSeq" id="XP_018709786.1">
    <property type="nucleotide sequence ID" value="XM_018858114.1"/>
</dbReference>
<evidence type="ECO:0000256" key="1">
    <source>
        <dbReference type="SAM" id="Coils"/>
    </source>
</evidence>
<sequence length="355" mass="41084">MSTFQPHTPSSSPKRKLRPESPHRDGTSTVGKLNFLQSDNIDEHFEHIHDSHTEILNYLQLLDAYTQKTQMDLDQLFDRLKNNNQHLSTLLSSIAEYSREVTEEGSATKTDVSRILNVLNDLRDSPNLEELMKRLSAKQEEILKEWRSYTAKSTTDLGKSVSINQHNILNKLQSIETQLGGIKIQNTFGEFRSRVESLAQENSKEVNAKLTEVLQALQLLNLKDKSHNPEVSLNDLKQADLQKEYNDLSRNYSDLEKSYTDLESRYSKLESRYDAKIQRFLELQSDFLKLGEESKNLKSSMADLDASKYDKVHELHSRRVRDLRNVTPLQRHNRIASMPLQNHFLKETNNSDLEE</sequence>
<keyword evidence="1" id="KW-0175">Coiled coil</keyword>
<feature type="region of interest" description="Disordered" evidence="2">
    <location>
        <begin position="1"/>
        <end position="31"/>
    </location>
</feature>
<feature type="coiled-coil region" evidence="1">
    <location>
        <begin position="238"/>
        <end position="279"/>
    </location>
</feature>
<dbReference type="AlphaFoldDB" id="A0A1A0H596"/>
<comment type="caution">
    <text evidence="3">The sequence shown here is derived from an EMBL/GenBank/DDBJ whole genome shotgun (WGS) entry which is preliminary data.</text>
</comment>
<name>A0A1A0H596_9ASCO</name>
<dbReference type="OrthoDB" id="4082794at2759"/>
<evidence type="ECO:0000256" key="2">
    <source>
        <dbReference type="SAM" id="MobiDB-lite"/>
    </source>
</evidence>
<dbReference type="SUPFAM" id="SSF58100">
    <property type="entry name" value="Bacterial hemolysins"/>
    <property type="match status" value="1"/>
</dbReference>
<keyword evidence="4" id="KW-1185">Reference proteome</keyword>
<evidence type="ECO:0000313" key="3">
    <source>
        <dbReference type="EMBL" id="OBA19254.1"/>
    </source>
</evidence>
<proteinExistence type="predicted"/>
<protein>
    <submittedName>
        <fullName evidence="3">Uncharacterized protein</fullName>
    </submittedName>
</protein>
<dbReference type="Gene3D" id="1.10.287.1490">
    <property type="match status" value="1"/>
</dbReference>
<evidence type="ECO:0000313" key="4">
    <source>
        <dbReference type="Proteomes" id="UP000092555"/>
    </source>
</evidence>
<reference evidence="3 4" key="1">
    <citation type="submission" date="2016-05" db="EMBL/GenBank/DDBJ databases">
        <title>Comparative genomics of biotechnologically important yeasts.</title>
        <authorList>
            <consortium name="DOE Joint Genome Institute"/>
            <person name="Riley R."/>
            <person name="Haridas S."/>
            <person name="Wolfe K.H."/>
            <person name="Lopes M.R."/>
            <person name="Hittinger C.T."/>
            <person name="Goker M."/>
            <person name="Salamov A."/>
            <person name="Wisecaver J."/>
            <person name="Long T.M."/>
            <person name="Aerts A.L."/>
            <person name="Barry K."/>
            <person name="Choi C."/>
            <person name="Clum A."/>
            <person name="Coughlan A.Y."/>
            <person name="Deshpande S."/>
            <person name="Douglass A.P."/>
            <person name="Hanson S.J."/>
            <person name="Klenk H.-P."/>
            <person name="LaButti K."/>
            <person name="Lapidus A."/>
            <person name="Lindquist E."/>
            <person name="Lipzen A."/>
            <person name="Meier-kolthoff J.P."/>
            <person name="Ohm R.A."/>
            <person name="Otillar R.P."/>
            <person name="Pangilinan J."/>
            <person name="Peng Y."/>
            <person name="Rokas A."/>
            <person name="Rosa C.A."/>
            <person name="Scheuner C."/>
            <person name="Sibirny A.A."/>
            <person name="Slot J.C."/>
            <person name="Stielow J.B."/>
            <person name="Sun H."/>
            <person name="Kurtzman C.P."/>
            <person name="Blackwell M."/>
            <person name="Grigoriev I.V."/>
            <person name="Jeffries T.W."/>
        </authorList>
    </citation>
    <scope>NUCLEOTIDE SEQUENCE [LARGE SCALE GENOMIC DNA]</scope>
    <source>
        <strain evidence="3 4">NRRL YB-4993</strain>
    </source>
</reference>
<accession>A0A1A0H596</accession>
<dbReference type="GeneID" id="30031090"/>
<dbReference type="Proteomes" id="UP000092555">
    <property type="component" value="Unassembled WGS sequence"/>
</dbReference>
<gene>
    <name evidence="3" type="ORF">METBIDRAFT_47010</name>
</gene>